<evidence type="ECO:0000313" key="2">
    <source>
        <dbReference type="Proteomes" id="UP001221898"/>
    </source>
</evidence>
<gene>
    <name evidence="1" type="ORF">AAFF_G00091090</name>
</gene>
<dbReference type="AlphaFoldDB" id="A0AAD7RW25"/>
<sequence>MRGTQLGVITFVASQQGKAHQEWKRVFDTCYCLQNHAPTLYQLASTCHTRRDSTTATSPVGSVVLGSRLTPKQYHQFQELIHHWAVVFPAHEKDFGKTDAVLHNILTRDAPPSRKRHTSNIYRRCFGGCPDPSSSPSPRLYPITKGEYEDLWRRYHQALGHLGVGKLKVTLRCCFFWSGMGANM</sequence>
<dbReference type="EMBL" id="JAINUG010000159">
    <property type="protein sequence ID" value="KAJ8391322.1"/>
    <property type="molecule type" value="Genomic_DNA"/>
</dbReference>
<organism evidence="1 2">
    <name type="scientific">Aldrovandia affinis</name>
    <dbReference type="NCBI Taxonomy" id="143900"/>
    <lineage>
        <taxon>Eukaryota</taxon>
        <taxon>Metazoa</taxon>
        <taxon>Chordata</taxon>
        <taxon>Craniata</taxon>
        <taxon>Vertebrata</taxon>
        <taxon>Euteleostomi</taxon>
        <taxon>Actinopterygii</taxon>
        <taxon>Neopterygii</taxon>
        <taxon>Teleostei</taxon>
        <taxon>Notacanthiformes</taxon>
        <taxon>Halosauridae</taxon>
        <taxon>Aldrovandia</taxon>
    </lineage>
</organism>
<name>A0AAD7RW25_9TELE</name>
<accession>A0AAD7RW25</accession>
<keyword evidence="2" id="KW-1185">Reference proteome</keyword>
<reference evidence="1" key="1">
    <citation type="journal article" date="2023" name="Science">
        <title>Genome structures resolve the early diversification of teleost fishes.</title>
        <authorList>
            <person name="Parey E."/>
            <person name="Louis A."/>
            <person name="Montfort J."/>
            <person name="Bouchez O."/>
            <person name="Roques C."/>
            <person name="Iampietro C."/>
            <person name="Lluch J."/>
            <person name="Castinel A."/>
            <person name="Donnadieu C."/>
            <person name="Desvignes T."/>
            <person name="Floi Bucao C."/>
            <person name="Jouanno E."/>
            <person name="Wen M."/>
            <person name="Mejri S."/>
            <person name="Dirks R."/>
            <person name="Jansen H."/>
            <person name="Henkel C."/>
            <person name="Chen W.J."/>
            <person name="Zahm M."/>
            <person name="Cabau C."/>
            <person name="Klopp C."/>
            <person name="Thompson A.W."/>
            <person name="Robinson-Rechavi M."/>
            <person name="Braasch I."/>
            <person name="Lecointre G."/>
            <person name="Bobe J."/>
            <person name="Postlethwait J.H."/>
            <person name="Berthelot C."/>
            <person name="Roest Crollius H."/>
            <person name="Guiguen Y."/>
        </authorList>
    </citation>
    <scope>NUCLEOTIDE SEQUENCE</scope>
    <source>
        <strain evidence="1">NC1722</strain>
    </source>
</reference>
<protein>
    <submittedName>
        <fullName evidence="1">Uncharacterized protein</fullName>
    </submittedName>
</protein>
<proteinExistence type="predicted"/>
<comment type="caution">
    <text evidence="1">The sequence shown here is derived from an EMBL/GenBank/DDBJ whole genome shotgun (WGS) entry which is preliminary data.</text>
</comment>
<evidence type="ECO:0000313" key="1">
    <source>
        <dbReference type="EMBL" id="KAJ8391322.1"/>
    </source>
</evidence>
<dbReference type="Proteomes" id="UP001221898">
    <property type="component" value="Unassembled WGS sequence"/>
</dbReference>